<dbReference type="InterPro" id="IPR001525">
    <property type="entry name" value="C5_MeTfrase"/>
</dbReference>
<dbReference type="PRINTS" id="PR00105">
    <property type="entry name" value="C5METTRFRASE"/>
</dbReference>
<feature type="region of interest" description="Disordered" evidence="7">
    <location>
        <begin position="256"/>
        <end position="277"/>
    </location>
</feature>
<dbReference type="EMBL" id="CP163445">
    <property type="protein sequence ID" value="XDQ82001.1"/>
    <property type="molecule type" value="Genomic_DNA"/>
</dbReference>
<dbReference type="InterPro" id="IPR029063">
    <property type="entry name" value="SAM-dependent_MTases_sf"/>
</dbReference>
<dbReference type="GO" id="GO:0003886">
    <property type="term" value="F:DNA (cytosine-5-)-methyltransferase activity"/>
    <property type="evidence" value="ECO:0007669"/>
    <property type="project" value="UniProtKB-EC"/>
</dbReference>
<evidence type="ECO:0000313" key="8">
    <source>
        <dbReference type="EMBL" id="XDQ82001.1"/>
    </source>
</evidence>
<accession>A0AB39TSA3</accession>
<feature type="active site" evidence="6">
    <location>
        <position position="74"/>
    </location>
</feature>
<evidence type="ECO:0000256" key="7">
    <source>
        <dbReference type="SAM" id="MobiDB-lite"/>
    </source>
</evidence>
<evidence type="ECO:0000256" key="2">
    <source>
        <dbReference type="ARBA" id="ARBA00022603"/>
    </source>
</evidence>
<gene>
    <name evidence="8" type="ORF">AB2U05_27785</name>
</gene>
<dbReference type="RefSeq" id="WP_369184546.1">
    <property type="nucleotide sequence ID" value="NZ_CP163445.1"/>
</dbReference>
<dbReference type="PANTHER" id="PTHR10629:SF52">
    <property type="entry name" value="DNA (CYTOSINE-5)-METHYLTRANSFERASE 1"/>
    <property type="match status" value="1"/>
</dbReference>
<dbReference type="GO" id="GO:0009307">
    <property type="term" value="P:DNA restriction-modification system"/>
    <property type="evidence" value="ECO:0007669"/>
    <property type="project" value="UniProtKB-KW"/>
</dbReference>
<evidence type="ECO:0000256" key="1">
    <source>
        <dbReference type="ARBA" id="ARBA00011975"/>
    </source>
</evidence>
<keyword evidence="5" id="KW-0680">Restriction system</keyword>
<protein>
    <recommendedName>
        <fullName evidence="1">DNA (cytosine-5-)-methyltransferase</fullName>
        <ecNumber evidence="1">2.1.1.37</ecNumber>
    </recommendedName>
</protein>
<dbReference type="EC" id="2.1.1.37" evidence="1"/>
<dbReference type="Gene3D" id="3.90.120.10">
    <property type="entry name" value="DNA Methylase, subunit A, domain 2"/>
    <property type="match status" value="1"/>
</dbReference>
<dbReference type="Pfam" id="PF00145">
    <property type="entry name" value="DNA_methylase"/>
    <property type="match status" value="2"/>
</dbReference>
<keyword evidence="4 6" id="KW-0949">S-adenosyl-L-methionine</keyword>
<proteinExistence type="inferred from homology"/>
<dbReference type="PANTHER" id="PTHR10629">
    <property type="entry name" value="CYTOSINE-SPECIFIC METHYLTRANSFERASE"/>
    <property type="match status" value="1"/>
</dbReference>
<keyword evidence="2 6" id="KW-0489">Methyltransferase</keyword>
<sequence length="369" mass="40553">MSTPFKIIDLFAGPGGLDMAARALGIPVVTGIEWDEDACATRQAAGLPTEPVDVRKYKPAQFRDANVLVGGPPCQTFTVAGNGEGRAALDQVFEFAKRYAAVQPGRHDEEFEAIRRDLKQLSDERTGLVLEPLRWALEALIDGRPYQAIVLEQVPAVLPVWEAFGEILKSKGYAVAKPGILHTEEFGVPQTRRRAILIARWAGDGAQLKGDPELPTPSHRRFRKGVERHAGDSCRLPWVTMQEALGRGDSFEVVSNYGTGGDPKARGRRRYDEPSATVTGKASRNKLVWGEQPLGTFCLTELGALQTFPRDYPWRRHNGDDVHAPGARSVIGQQIGNAVPPRLGMHVLASALDICREELEAAIKLQYDY</sequence>
<reference evidence="8" key="1">
    <citation type="submission" date="2024-07" db="EMBL/GenBank/DDBJ databases">
        <authorList>
            <person name="Yu S.T."/>
        </authorList>
    </citation>
    <scope>NUCLEOTIDE SEQUENCE</scope>
    <source>
        <strain evidence="8">Y1</strain>
    </source>
</reference>
<dbReference type="InterPro" id="IPR050390">
    <property type="entry name" value="C5-Methyltransferase"/>
</dbReference>
<evidence type="ECO:0000256" key="4">
    <source>
        <dbReference type="ARBA" id="ARBA00022691"/>
    </source>
</evidence>
<organism evidence="8">
    <name type="scientific">Streptomyces sp. Y1</name>
    <dbReference type="NCBI Taxonomy" id="3238634"/>
    <lineage>
        <taxon>Bacteria</taxon>
        <taxon>Bacillati</taxon>
        <taxon>Actinomycetota</taxon>
        <taxon>Actinomycetes</taxon>
        <taxon>Kitasatosporales</taxon>
        <taxon>Streptomycetaceae</taxon>
        <taxon>Streptomyces</taxon>
    </lineage>
</organism>
<comment type="similarity">
    <text evidence="6">Belongs to the class I-like SAM-binding methyltransferase superfamily. C5-methyltransferase family.</text>
</comment>
<dbReference type="SUPFAM" id="SSF53335">
    <property type="entry name" value="S-adenosyl-L-methionine-dependent methyltransferases"/>
    <property type="match status" value="1"/>
</dbReference>
<evidence type="ECO:0000256" key="3">
    <source>
        <dbReference type="ARBA" id="ARBA00022679"/>
    </source>
</evidence>
<evidence type="ECO:0000256" key="6">
    <source>
        <dbReference type="PROSITE-ProRule" id="PRU01016"/>
    </source>
</evidence>
<dbReference type="GO" id="GO:0032259">
    <property type="term" value="P:methylation"/>
    <property type="evidence" value="ECO:0007669"/>
    <property type="project" value="UniProtKB-KW"/>
</dbReference>
<dbReference type="REBASE" id="858819">
    <property type="entry name" value="M2.SspsY1ORF27780P"/>
</dbReference>
<dbReference type="GO" id="GO:0003677">
    <property type="term" value="F:DNA binding"/>
    <property type="evidence" value="ECO:0007669"/>
    <property type="project" value="TreeGrafter"/>
</dbReference>
<dbReference type="Gene3D" id="3.40.50.150">
    <property type="entry name" value="Vaccinia Virus protein VP39"/>
    <property type="match status" value="1"/>
</dbReference>
<evidence type="ECO:0000256" key="5">
    <source>
        <dbReference type="ARBA" id="ARBA00022747"/>
    </source>
</evidence>
<dbReference type="GO" id="GO:0044027">
    <property type="term" value="P:negative regulation of gene expression via chromosomal CpG island methylation"/>
    <property type="evidence" value="ECO:0007669"/>
    <property type="project" value="TreeGrafter"/>
</dbReference>
<dbReference type="PROSITE" id="PS51679">
    <property type="entry name" value="SAM_MT_C5"/>
    <property type="match status" value="1"/>
</dbReference>
<name>A0AB39TSA3_9ACTN</name>
<dbReference type="AlphaFoldDB" id="A0AB39TSA3"/>
<keyword evidence="3 6" id="KW-0808">Transferase</keyword>